<dbReference type="InterPro" id="IPR017853">
    <property type="entry name" value="GH"/>
</dbReference>
<dbReference type="Pfam" id="PF18952">
    <property type="entry name" value="DUF5696"/>
    <property type="match status" value="1"/>
</dbReference>
<comment type="caution">
    <text evidence="1">The sequence shown here is derived from an EMBL/GenBank/DDBJ whole genome shotgun (WGS) entry which is preliminary data.</text>
</comment>
<dbReference type="GO" id="GO:0033926">
    <property type="term" value="F:endo-alpha-N-acetylgalactosaminidase activity"/>
    <property type="evidence" value="ECO:0007669"/>
    <property type="project" value="InterPro"/>
</dbReference>
<dbReference type="AlphaFoldDB" id="A0A9D1PCF7"/>
<dbReference type="Gene3D" id="3.20.20.80">
    <property type="entry name" value="Glycosidases"/>
    <property type="match status" value="1"/>
</dbReference>
<organism evidence="1 2">
    <name type="scientific">Candidatus Blautia stercorigallinarum</name>
    <dbReference type="NCBI Taxonomy" id="2838501"/>
    <lineage>
        <taxon>Bacteria</taxon>
        <taxon>Bacillati</taxon>
        <taxon>Bacillota</taxon>
        <taxon>Clostridia</taxon>
        <taxon>Lachnospirales</taxon>
        <taxon>Lachnospiraceae</taxon>
        <taxon>Blautia</taxon>
    </lineage>
</organism>
<dbReference type="InterPro" id="IPR043751">
    <property type="entry name" value="DUF5696"/>
</dbReference>
<sequence length="634" mass="73357">MSIKVETGQTLLEFNEKKNLVLIKKGNAYWNWSEDFRARLVCREGEFLFRDACRISHEAYRNGTGQGIRSYYQGWIKEGRTFSYAFETLMWIEGSTEDVYFEWIPLEEKDLHVEKVFWPGPMEFDKPKDSWYTLLTRQQGLLIPNTWDTALSSISFDGMFETAGGYMPWFGQVKEKDGYIAICETPWDAGYYAVHPAKGPYTHVGAYFLPSLGKMDYRRVLRYTFEADCDYNRLCKIYRQYVKETGKFRTLKEKAAAVPSVDNLVGCAFVHTGIKTVVQPDSEFYDSQAPEKNNRLVSFKERAELIRELKNLGVEKLYLHLDGWAQPGYDNQHPDYLPACKEAGGWEGMKDLADTLHEAGYLFGIHDQYRDYYRAAPSFDENYACRMPDGTIPGHRRWAGGPQAYLCASQAPFYVKRNFTEISRQGISLDCAYLDVFTCNEGDECANPEHRMTRRECYGYREQCFRYLLAQGILPSSEEVSDWAAASLVLCHYAPYDFMLKKPGTPKEGIPVPLFNLVYHDCIIQPWMMDKVYTGEDYMLYALLNGGAPYLIREGAYPNTDGSFHTETEEKPEELIERCRVVSDLQKQTAYSEMLYHRILTADYKVQETGFADGTRVQVDFNTQTWQIFNRKTE</sequence>
<dbReference type="SUPFAM" id="SSF51445">
    <property type="entry name" value="(Trans)glycosidases"/>
    <property type="match status" value="1"/>
</dbReference>
<evidence type="ECO:0008006" key="3">
    <source>
        <dbReference type="Google" id="ProtNLM"/>
    </source>
</evidence>
<reference evidence="1" key="2">
    <citation type="submission" date="2021-04" db="EMBL/GenBank/DDBJ databases">
        <authorList>
            <person name="Gilroy R."/>
        </authorList>
    </citation>
    <scope>NUCLEOTIDE SEQUENCE</scope>
    <source>
        <strain evidence="1">CHK195-9823</strain>
    </source>
</reference>
<dbReference type="InterPro" id="IPR025706">
    <property type="entry name" value="Endoa_GalNAc"/>
</dbReference>
<evidence type="ECO:0000313" key="1">
    <source>
        <dbReference type="EMBL" id="HIV37673.1"/>
    </source>
</evidence>
<protein>
    <recommendedName>
        <fullName evidence="3">Endo-alpha-N-acetylgalactosaminidase glycoside hydrolase</fullName>
    </recommendedName>
</protein>
<reference evidence="1" key="1">
    <citation type="journal article" date="2021" name="PeerJ">
        <title>Extensive microbial diversity within the chicken gut microbiome revealed by metagenomics and culture.</title>
        <authorList>
            <person name="Gilroy R."/>
            <person name="Ravi A."/>
            <person name="Getino M."/>
            <person name="Pursley I."/>
            <person name="Horton D.L."/>
            <person name="Alikhan N.F."/>
            <person name="Baker D."/>
            <person name="Gharbi K."/>
            <person name="Hall N."/>
            <person name="Watson M."/>
            <person name="Adriaenssens E.M."/>
            <person name="Foster-Nyarko E."/>
            <person name="Jarju S."/>
            <person name="Secka A."/>
            <person name="Antonio M."/>
            <person name="Oren A."/>
            <person name="Chaudhuri R.R."/>
            <person name="La Ragione R."/>
            <person name="Hildebrand F."/>
            <person name="Pallen M.J."/>
        </authorList>
    </citation>
    <scope>NUCLEOTIDE SEQUENCE</scope>
    <source>
        <strain evidence="1">CHK195-9823</strain>
    </source>
</reference>
<dbReference type="CDD" id="cd14244">
    <property type="entry name" value="GH_101_like"/>
    <property type="match status" value="1"/>
</dbReference>
<dbReference type="Proteomes" id="UP000886814">
    <property type="component" value="Unassembled WGS sequence"/>
</dbReference>
<gene>
    <name evidence="1" type="ORF">H9747_01520</name>
</gene>
<evidence type="ECO:0000313" key="2">
    <source>
        <dbReference type="Proteomes" id="UP000886814"/>
    </source>
</evidence>
<proteinExistence type="predicted"/>
<name>A0A9D1PCF7_9FIRM</name>
<accession>A0A9D1PCF7</accession>
<dbReference type="EMBL" id="DXIQ01000009">
    <property type="protein sequence ID" value="HIV37673.1"/>
    <property type="molecule type" value="Genomic_DNA"/>
</dbReference>